<dbReference type="CDD" id="cd00063">
    <property type="entry name" value="FN3"/>
    <property type="match status" value="1"/>
</dbReference>
<name>A0AAV2PX38_MEGNR</name>
<dbReference type="GO" id="GO:0007156">
    <property type="term" value="P:homophilic cell adhesion via plasma membrane adhesion molecules"/>
    <property type="evidence" value="ECO:0007669"/>
    <property type="project" value="TreeGrafter"/>
</dbReference>
<feature type="signal peptide" evidence="5">
    <location>
        <begin position="1"/>
        <end position="21"/>
    </location>
</feature>
<protein>
    <submittedName>
        <fullName evidence="8">Uncharacterized protein</fullName>
    </submittedName>
</protein>
<dbReference type="Pfam" id="PF13927">
    <property type="entry name" value="Ig_3"/>
    <property type="match status" value="2"/>
</dbReference>
<proteinExistence type="predicted"/>
<evidence type="ECO:0000256" key="1">
    <source>
        <dbReference type="ARBA" id="ARBA00022737"/>
    </source>
</evidence>
<feature type="region of interest" description="Disordered" evidence="3">
    <location>
        <begin position="269"/>
        <end position="289"/>
    </location>
</feature>
<keyword evidence="2" id="KW-0393">Immunoglobulin domain</keyword>
<dbReference type="InterPro" id="IPR013783">
    <property type="entry name" value="Ig-like_fold"/>
</dbReference>
<dbReference type="GO" id="GO:0050808">
    <property type="term" value="P:synapse organization"/>
    <property type="evidence" value="ECO:0007669"/>
    <property type="project" value="TreeGrafter"/>
</dbReference>
<dbReference type="PROSITE" id="PS50853">
    <property type="entry name" value="FN3"/>
    <property type="match status" value="1"/>
</dbReference>
<organism evidence="8 9">
    <name type="scientific">Meganyctiphanes norvegica</name>
    <name type="common">Northern krill</name>
    <name type="synonym">Thysanopoda norvegica</name>
    <dbReference type="NCBI Taxonomy" id="48144"/>
    <lineage>
        <taxon>Eukaryota</taxon>
        <taxon>Metazoa</taxon>
        <taxon>Ecdysozoa</taxon>
        <taxon>Arthropoda</taxon>
        <taxon>Crustacea</taxon>
        <taxon>Multicrustacea</taxon>
        <taxon>Malacostraca</taxon>
        <taxon>Eumalacostraca</taxon>
        <taxon>Eucarida</taxon>
        <taxon>Euphausiacea</taxon>
        <taxon>Euphausiidae</taxon>
        <taxon>Meganyctiphanes</taxon>
    </lineage>
</organism>
<accession>A0AAV2PX38</accession>
<dbReference type="SUPFAM" id="SSF49265">
    <property type="entry name" value="Fibronectin type III"/>
    <property type="match status" value="1"/>
</dbReference>
<dbReference type="GO" id="GO:0008046">
    <property type="term" value="F:axon guidance receptor activity"/>
    <property type="evidence" value="ECO:0007669"/>
    <property type="project" value="TreeGrafter"/>
</dbReference>
<feature type="transmembrane region" description="Helical" evidence="4">
    <location>
        <begin position="477"/>
        <end position="495"/>
    </location>
</feature>
<comment type="caution">
    <text evidence="8">The sequence shown here is derived from an EMBL/GenBank/DDBJ whole genome shotgun (WGS) entry which is preliminary data.</text>
</comment>
<dbReference type="PANTHER" id="PTHR45080">
    <property type="entry name" value="CONTACTIN 5"/>
    <property type="match status" value="1"/>
</dbReference>
<keyword evidence="4" id="KW-0472">Membrane</keyword>
<keyword evidence="4" id="KW-1133">Transmembrane helix</keyword>
<reference evidence="8 9" key="1">
    <citation type="submission" date="2024-05" db="EMBL/GenBank/DDBJ databases">
        <authorList>
            <person name="Wallberg A."/>
        </authorList>
    </citation>
    <scope>NUCLEOTIDE SEQUENCE [LARGE SCALE GENOMIC DNA]</scope>
</reference>
<sequence length="509" mass="57424">MESPVMLLLLMLFYVVSKVSSQSFGSDEQYYDDYYEEDVQIPVFMAQPKVFTVQVGESVTFPCDVRNQGHHKLMLVMTGSDAREVLLWVGREKMVRSRRLKMDYQAQHLTLSHARPNDSGIYSCKFDTLPPTEMKHKLNVQYAPTISATVPPEHRVPKGSTVRLACAAKGNPEPRIRWSRQEGPLPSGERQQEGLELILEQVDRHVEGTYLCTADNSIGEAAVAAITVIVEYPPEISTEKAVIRTGEGDRVELVCLVHGRPNPQVTWTRDGTPVDAKSTGGRYKTNYSIDNRNHSDHHISESILSHRHTLTFDKINESDFGAYMCLAENNHGSSSEVIHITGLPTLPRITSSPNGGEADTYTLKWETESFYPITEVTVRYRKNQPVHVNAVVAEAWEKVSRVIGSNEDSSPGIIQEQKLRLTGLEAARDYVTTIRVKNKYGWSPDSENFHFSTKKALAVHQNTNAGNSNIRCHFSGIHLPLIAALFLNIFYTNLFQEQLLYKYRIMSRL</sequence>
<feature type="domain" description="Fibronectin type-III" evidence="7">
    <location>
        <begin position="343"/>
        <end position="456"/>
    </location>
</feature>
<dbReference type="Gene3D" id="2.60.40.10">
    <property type="entry name" value="Immunoglobulins"/>
    <property type="match status" value="4"/>
</dbReference>
<dbReference type="InterPro" id="IPR036116">
    <property type="entry name" value="FN3_sf"/>
</dbReference>
<feature type="domain" description="Ig-like" evidence="6">
    <location>
        <begin position="234"/>
        <end position="341"/>
    </location>
</feature>
<evidence type="ECO:0000256" key="4">
    <source>
        <dbReference type="SAM" id="Phobius"/>
    </source>
</evidence>
<dbReference type="Pfam" id="PF07679">
    <property type="entry name" value="I-set"/>
    <property type="match status" value="1"/>
</dbReference>
<feature type="domain" description="Ig-like" evidence="6">
    <location>
        <begin position="144"/>
        <end position="227"/>
    </location>
</feature>
<dbReference type="SMART" id="SM00409">
    <property type="entry name" value="IG"/>
    <property type="match status" value="3"/>
</dbReference>
<dbReference type="SMART" id="SM00408">
    <property type="entry name" value="IGc2"/>
    <property type="match status" value="3"/>
</dbReference>
<dbReference type="InterPro" id="IPR003599">
    <property type="entry name" value="Ig_sub"/>
</dbReference>
<evidence type="ECO:0000256" key="5">
    <source>
        <dbReference type="SAM" id="SignalP"/>
    </source>
</evidence>
<evidence type="ECO:0000313" key="8">
    <source>
        <dbReference type="EMBL" id="CAL4066480.1"/>
    </source>
</evidence>
<dbReference type="InterPro" id="IPR003961">
    <property type="entry name" value="FN3_dom"/>
</dbReference>
<dbReference type="InterPro" id="IPR050958">
    <property type="entry name" value="Cell_Adh-Cytoskel_Orgn"/>
</dbReference>
<evidence type="ECO:0000259" key="7">
    <source>
        <dbReference type="PROSITE" id="PS50853"/>
    </source>
</evidence>
<dbReference type="EMBL" id="CAXKWB010002263">
    <property type="protein sequence ID" value="CAL4066480.1"/>
    <property type="molecule type" value="Genomic_DNA"/>
</dbReference>
<dbReference type="InterPro" id="IPR007110">
    <property type="entry name" value="Ig-like_dom"/>
</dbReference>
<evidence type="ECO:0000313" key="9">
    <source>
        <dbReference type="Proteomes" id="UP001497623"/>
    </source>
</evidence>
<gene>
    <name evidence="8" type="ORF">MNOR_LOCUS5727</name>
</gene>
<dbReference type="InterPro" id="IPR003598">
    <property type="entry name" value="Ig_sub2"/>
</dbReference>
<dbReference type="PANTHER" id="PTHR45080:SF33">
    <property type="entry name" value="IG-LIKE DOMAIN-CONTAINING PROTEIN"/>
    <property type="match status" value="1"/>
</dbReference>
<dbReference type="SUPFAM" id="SSF48726">
    <property type="entry name" value="Immunoglobulin"/>
    <property type="match status" value="3"/>
</dbReference>
<keyword evidence="9" id="KW-1185">Reference proteome</keyword>
<dbReference type="GO" id="GO:0043025">
    <property type="term" value="C:neuronal cell body"/>
    <property type="evidence" value="ECO:0007669"/>
    <property type="project" value="TreeGrafter"/>
</dbReference>
<evidence type="ECO:0000256" key="3">
    <source>
        <dbReference type="SAM" id="MobiDB-lite"/>
    </source>
</evidence>
<dbReference type="InterPro" id="IPR036179">
    <property type="entry name" value="Ig-like_dom_sf"/>
</dbReference>
<feature type="domain" description="Ig-like" evidence="6">
    <location>
        <begin position="42"/>
        <end position="141"/>
    </location>
</feature>
<feature type="chain" id="PRO_5044010726" evidence="5">
    <location>
        <begin position="22"/>
        <end position="509"/>
    </location>
</feature>
<keyword evidence="4" id="KW-0812">Transmembrane</keyword>
<evidence type="ECO:0000256" key="2">
    <source>
        <dbReference type="ARBA" id="ARBA00023319"/>
    </source>
</evidence>
<dbReference type="InterPro" id="IPR013098">
    <property type="entry name" value="Ig_I-set"/>
</dbReference>
<dbReference type="GO" id="GO:0030424">
    <property type="term" value="C:axon"/>
    <property type="evidence" value="ECO:0007669"/>
    <property type="project" value="TreeGrafter"/>
</dbReference>
<keyword evidence="5" id="KW-0732">Signal</keyword>
<dbReference type="GO" id="GO:0005886">
    <property type="term" value="C:plasma membrane"/>
    <property type="evidence" value="ECO:0007669"/>
    <property type="project" value="TreeGrafter"/>
</dbReference>
<dbReference type="PROSITE" id="PS50835">
    <property type="entry name" value="IG_LIKE"/>
    <property type="match status" value="3"/>
</dbReference>
<evidence type="ECO:0000259" key="6">
    <source>
        <dbReference type="PROSITE" id="PS50835"/>
    </source>
</evidence>
<keyword evidence="1" id="KW-0677">Repeat</keyword>
<dbReference type="AlphaFoldDB" id="A0AAV2PX38"/>
<dbReference type="CDD" id="cd00096">
    <property type="entry name" value="Ig"/>
    <property type="match status" value="1"/>
</dbReference>
<dbReference type="Proteomes" id="UP001497623">
    <property type="component" value="Unassembled WGS sequence"/>
</dbReference>